<dbReference type="CDD" id="cd12193">
    <property type="entry name" value="bZIP_GCN4"/>
    <property type="match status" value="1"/>
</dbReference>
<evidence type="ECO:0000256" key="1">
    <source>
        <dbReference type="SAM" id="Coils"/>
    </source>
</evidence>
<dbReference type="Proteomes" id="UP001437256">
    <property type="component" value="Unassembled WGS sequence"/>
</dbReference>
<organism evidence="4 5">
    <name type="scientific">Marasmius tenuissimus</name>
    <dbReference type="NCBI Taxonomy" id="585030"/>
    <lineage>
        <taxon>Eukaryota</taxon>
        <taxon>Fungi</taxon>
        <taxon>Dikarya</taxon>
        <taxon>Basidiomycota</taxon>
        <taxon>Agaricomycotina</taxon>
        <taxon>Agaricomycetes</taxon>
        <taxon>Agaricomycetidae</taxon>
        <taxon>Agaricales</taxon>
        <taxon>Marasmiineae</taxon>
        <taxon>Marasmiaceae</taxon>
        <taxon>Marasmius</taxon>
    </lineage>
</organism>
<reference evidence="4 5" key="1">
    <citation type="submission" date="2024-05" db="EMBL/GenBank/DDBJ databases">
        <title>A draft genome resource for the thread blight pathogen Marasmius tenuissimus strain MS-2.</title>
        <authorList>
            <person name="Yulfo-Soto G.E."/>
            <person name="Baruah I.K."/>
            <person name="Amoako-Attah I."/>
            <person name="Bukari Y."/>
            <person name="Meinhardt L.W."/>
            <person name="Bailey B.A."/>
            <person name="Cohen S.P."/>
        </authorList>
    </citation>
    <scope>NUCLEOTIDE SEQUENCE [LARGE SCALE GENOMIC DNA]</scope>
    <source>
        <strain evidence="4 5">MS-2</strain>
    </source>
</reference>
<evidence type="ECO:0000313" key="5">
    <source>
        <dbReference type="Proteomes" id="UP001437256"/>
    </source>
</evidence>
<dbReference type="PROSITE" id="PS00036">
    <property type="entry name" value="BZIP_BASIC"/>
    <property type="match status" value="1"/>
</dbReference>
<feature type="domain" description="BZIP" evidence="3">
    <location>
        <begin position="166"/>
        <end position="220"/>
    </location>
</feature>
<dbReference type="PROSITE" id="PS50217">
    <property type="entry name" value="BZIP"/>
    <property type="match status" value="1"/>
</dbReference>
<evidence type="ECO:0000256" key="2">
    <source>
        <dbReference type="SAM" id="MobiDB-lite"/>
    </source>
</evidence>
<feature type="region of interest" description="Disordered" evidence="2">
    <location>
        <begin position="99"/>
        <end position="172"/>
    </location>
</feature>
<dbReference type="EMBL" id="JBBXMP010000012">
    <property type="protein sequence ID" value="KAL0069410.1"/>
    <property type="molecule type" value="Genomic_DNA"/>
</dbReference>
<feature type="compositionally biased region" description="Polar residues" evidence="2">
    <location>
        <begin position="27"/>
        <end position="37"/>
    </location>
</feature>
<dbReference type="Pfam" id="PF07716">
    <property type="entry name" value="bZIP_2"/>
    <property type="match status" value="1"/>
</dbReference>
<dbReference type="SUPFAM" id="SSF57959">
    <property type="entry name" value="Leucine zipper domain"/>
    <property type="match status" value="1"/>
</dbReference>
<proteinExistence type="predicted"/>
<evidence type="ECO:0000259" key="3">
    <source>
        <dbReference type="PROSITE" id="PS50217"/>
    </source>
</evidence>
<comment type="caution">
    <text evidence="4">The sequence shown here is derived from an EMBL/GenBank/DDBJ whole genome shotgun (WGS) entry which is preliminary data.</text>
</comment>
<dbReference type="SMART" id="SM00338">
    <property type="entry name" value="BRLZ"/>
    <property type="match status" value="1"/>
</dbReference>
<keyword evidence="1" id="KW-0175">Coiled coil</keyword>
<evidence type="ECO:0000313" key="4">
    <source>
        <dbReference type="EMBL" id="KAL0069410.1"/>
    </source>
</evidence>
<sequence length="233" mass="26884">MASYDYTNNSYLTGYPQQQQHHHQHQNPGPNISMYSPISNMEHLSLLSPTSSDPTLSPPAPPAPTTFYEYPLNPAIAEAQYHHYAEVSHEAAIPVDPRRYIQPSPVDTSFNQAPRAGPSRPQTTRRARVDPHPYSSVPRRRPNSHLQIQSSDDEELEELPPNATEKQKLQYQRHRNTLAARRSRKKKEMYKQELEQMVDQLTMETEKWKTRAEMLRRMLESQGLGLACPDWSE</sequence>
<dbReference type="InterPro" id="IPR004827">
    <property type="entry name" value="bZIP"/>
</dbReference>
<dbReference type="InterPro" id="IPR046347">
    <property type="entry name" value="bZIP_sf"/>
</dbReference>
<dbReference type="Gene3D" id="1.20.5.170">
    <property type="match status" value="1"/>
</dbReference>
<feature type="region of interest" description="Disordered" evidence="2">
    <location>
        <begin position="1"/>
        <end position="37"/>
    </location>
</feature>
<protein>
    <recommendedName>
        <fullName evidence="3">BZIP domain-containing protein</fullName>
    </recommendedName>
</protein>
<gene>
    <name evidence="4" type="ORF">AAF712_003435</name>
</gene>
<feature type="coiled-coil region" evidence="1">
    <location>
        <begin position="180"/>
        <end position="211"/>
    </location>
</feature>
<accession>A0ABR3A7C6</accession>
<feature type="compositionally biased region" description="Polar residues" evidence="2">
    <location>
        <begin position="1"/>
        <end position="16"/>
    </location>
</feature>
<name>A0ABR3A7C6_9AGAR</name>
<keyword evidence="5" id="KW-1185">Reference proteome</keyword>